<organism evidence="1">
    <name type="scientific">Nothobranchius kadleci</name>
    <name type="common">African annual killifish</name>
    <dbReference type="NCBI Taxonomy" id="1051664"/>
    <lineage>
        <taxon>Eukaryota</taxon>
        <taxon>Metazoa</taxon>
        <taxon>Chordata</taxon>
        <taxon>Craniata</taxon>
        <taxon>Vertebrata</taxon>
        <taxon>Euteleostomi</taxon>
        <taxon>Actinopterygii</taxon>
        <taxon>Neopterygii</taxon>
        <taxon>Teleostei</taxon>
        <taxon>Neoteleostei</taxon>
        <taxon>Acanthomorphata</taxon>
        <taxon>Ovalentaria</taxon>
        <taxon>Atherinomorphae</taxon>
        <taxon>Cyprinodontiformes</taxon>
        <taxon>Nothobranchiidae</taxon>
        <taxon>Nothobranchius</taxon>
    </lineage>
</organism>
<dbReference type="EMBL" id="HAEA01005671">
    <property type="protein sequence ID" value="SBQ34151.1"/>
    <property type="molecule type" value="Transcribed_RNA"/>
</dbReference>
<evidence type="ECO:0000313" key="1">
    <source>
        <dbReference type="EMBL" id="SBQ34151.1"/>
    </source>
</evidence>
<dbReference type="AlphaFoldDB" id="A0A1A8DLL8"/>
<accession>A0A1A8DLL8</accession>
<name>A0A1A8DLL8_NOTKA</name>
<gene>
    <name evidence="1" type="primary">AAED1</name>
</gene>
<feature type="non-terminal residue" evidence="1">
    <location>
        <position position="1"/>
    </location>
</feature>
<reference evidence="1" key="2">
    <citation type="submission" date="2016-06" db="EMBL/GenBank/DDBJ databases">
        <title>The genome of a short-lived fish provides insights into sex chromosome evolution and the genetic control of aging.</title>
        <authorList>
            <person name="Reichwald K."/>
            <person name="Felder M."/>
            <person name="Petzold A."/>
            <person name="Koch P."/>
            <person name="Groth M."/>
            <person name="Platzer M."/>
        </authorList>
    </citation>
    <scope>NUCLEOTIDE SEQUENCE</scope>
    <source>
        <tissue evidence="1">Brain</tissue>
    </source>
</reference>
<reference evidence="1" key="1">
    <citation type="submission" date="2016-05" db="EMBL/GenBank/DDBJ databases">
        <authorList>
            <person name="Lavstsen T."/>
            <person name="Jespersen J.S."/>
        </authorList>
    </citation>
    <scope>NUCLEOTIDE SEQUENCE</scope>
    <source>
        <tissue evidence="1">Brain</tissue>
    </source>
</reference>
<protein>
    <submittedName>
        <fullName evidence="1">AhpC/TSA antioxidant enzyme domain containing 1</fullName>
    </submittedName>
</protein>
<proteinExistence type="predicted"/>
<sequence>TAWITCPFPGSFSSLEFDRPWTSAMNQRSSMCSFLRATKTASKGSSYVMQYLGMQHALRLVDFIS</sequence>